<comment type="cofactor">
    <cofactor evidence="10">
        <name>Zn(2+)</name>
        <dbReference type="ChEBI" id="CHEBI:29105"/>
    </cofactor>
    <text evidence="10">Binds 1 zinc ion per subunit.</text>
</comment>
<dbReference type="AlphaFoldDB" id="A0A926Y4J2"/>
<evidence type="ECO:0000256" key="9">
    <source>
        <dbReference type="ARBA" id="ARBA00023136"/>
    </source>
</evidence>
<keyword evidence="4" id="KW-0479">Metal-binding</keyword>
<keyword evidence="6 10" id="KW-0862">Zinc</keyword>
<dbReference type="GO" id="GO:0006508">
    <property type="term" value="P:proteolysis"/>
    <property type="evidence" value="ECO:0007669"/>
    <property type="project" value="UniProtKB-KW"/>
</dbReference>
<evidence type="ECO:0000259" key="12">
    <source>
        <dbReference type="Pfam" id="PF01435"/>
    </source>
</evidence>
<dbReference type="Proteomes" id="UP000598820">
    <property type="component" value="Unassembled WGS sequence"/>
</dbReference>
<accession>A0A926Y4J2</accession>
<dbReference type="PANTHER" id="PTHR43221:SF3">
    <property type="entry name" value="SLL1280 PROTEIN"/>
    <property type="match status" value="1"/>
</dbReference>
<evidence type="ECO:0000256" key="3">
    <source>
        <dbReference type="ARBA" id="ARBA00022692"/>
    </source>
</evidence>
<dbReference type="InterPro" id="IPR050083">
    <property type="entry name" value="HtpX_protease"/>
</dbReference>
<feature type="region of interest" description="Disordered" evidence="11">
    <location>
        <begin position="291"/>
        <end position="328"/>
    </location>
</feature>
<keyword evidence="14" id="KW-1185">Reference proteome</keyword>
<dbReference type="EMBL" id="JACWZY010000034">
    <property type="protein sequence ID" value="MBD2704613.1"/>
    <property type="molecule type" value="Genomic_DNA"/>
</dbReference>
<sequence length="328" mass="36469">MLREDLIEFPGLSHHAFQHSLDRDAGSILKGIDKFKSIIGTINSYFEHAQHYYNSSSCARVSETQYPSLYRAYTKMARVLDVPKLPDLYVETIDEINAFASGIDRYSININSGLLDILTEREALAIIGHELGHVKCDHMFYNTFTYFLRYFGSSLMSMIPAPFNSALDISVQLALLEWSRRAEFSADRAALLTTQDVGAVSEALGKIAGYSKTLSDPISVEAIKHQADEFEEYVDDNWMAKLIKVQSMLRQTHPYTVLRVKEILAWSESEQYKEILTGNYLKCGEQPTPALLADPDTPAEPTAAQKAASALGSSLSSGLKGFGGFGKK</sequence>
<evidence type="ECO:0000256" key="7">
    <source>
        <dbReference type="ARBA" id="ARBA00022989"/>
    </source>
</evidence>
<reference evidence="13" key="1">
    <citation type="submission" date="2020-09" db="EMBL/GenBank/DDBJ databases">
        <authorList>
            <person name="Kim M.K."/>
        </authorList>
    </citation>
    <scope>NUCLEOTIDE SEQUENCE</scope>
    <source>
        <strain evidence="13">BT702</strain>
    </source>
</reference>
<keyword evidence="9" id="KW-0472">Membrane</keyword>
<keyword evidence="2 10" id="KW-0645">Protease</keyword>
<evidence type="ECO:0000256" key="2">
    <source>
        <dbReference type="ARBA" id="ARBA00022670"/>
    </source>
</evidence>
<dbReference type="PANTHER" id="PTHR43221">
    <property type="entry name" value="PROTEASE HTPX"/>
    <property type="match status" value="1"/>
</dbReference>
<dbReference type="CDD" id="cd07325">
    <property type="entry name" value="M48_Ste24p_like"/>
    <property type="match status" value="1"/>
</dbReference>
<dbReference type="GO" id="GO:0046872">
    <property type="term" value="F:metal ion binding"/>
    <property type="evidence" value="ECO:0007669"/>
    <property type="project" value="UniProtKB-KW"/>
</dbReference>
<dbReference type="GO" id="GO:0004222">
    <property type="term" value="F:metalloendopeptidase activity"/>
    <property type="evidence" value="ECO:0007669"/>
    <property type="project" value="InterPro"/>
</dbReference>
<feature type="domain" description="Peptidase M48" evidence="12">
    <location>
        <begin position="68"/>
        <end position="266"/>
    </location>
</feature>
<keyword evidence="7" id="KW-1133">Transmembrane helix</keyword>
<protein>
    <submittedName>
        <fullName evidence="13">M48 family metallopeptidase</fullName>
    </submittedName>
</protein>
<gene>
    <name evidence="13" type="ORF">IC229_28505</name>
</gene>
<evidence type="ECO:0000256" key="1">
    <source>
        <dbReference type="ARBA" id="ARBA00022475"/>
    </source>
</evidence>
<evidence type="ECO:0000256" key="8">
    <source>
        <dbReference type="ARBA" id="ARBA00023049"/>
    </source>
</evidence>
<organism evidence="13 14">
    <name type="scientific">Spirosoma profusum</name>
    <dbReference type="NCBI Taxonomy" id="2771354"/>
    <lineage>
        <taxon>Bacteria</taxon>
        <taxon>Pseudomonadati</taxon>
        <taxon>Bacteroidota</taxon>
        <taxon>Cytophagia</taxon>
        <taxon>Cytophagales</taxon>
        <taxon>Cytophagaceae</taxon>
        <taxon>Spirosoma</taxon>
    </lineage>
</organism>
<evidence type="ECO:0000256" key="10">
    <source>
        <dbReference type="RuleBase" id="RU003983"/>
    </source>
</evidence>
<name>A0A926Y4J2_9BACT</name>
<comment type="similarity">
    <text evidence="10">Belongs to the peptidase M48 family.</text>
</comment>
<evidence type="ECO:0000313" key="13">
    <source>
        <dbReference type="EMBL" id="MBD2704613.1"/>
    </source>
</evidence>
<feature type="compositionally biased region" description="Low complexity" evidence="11">
    <location>
        <begin position="293"/>
        <end position="319"/>
    </location>
</feature>
<evidence type="ECO:0000313" key="14">
    <source>
        <dbReference type="Proteomes" id="UP000598820"/>
    </source>
</evidence>
<comment type="caution">
    <text evidence="13">The sequence shown here is derived from an EMBL/GenBank/DDBJ whole genome shotgun (WGS) entry which is preliminary data.</text>
</comment>
<keyword evidence="5 10" id="KW-0378">Hydrolase</keyword>
<evidence type="ECO:0000256" key="6">
    <source>
        <dbReference type="ARBA" id="ARBA00022833"/>
    </source>
</evidence>
<keyword evidence="1" id="KW-1003">Cell membrane</keyword>
<dbReference type="Pfam" id="PF01435">
    <property type="entry name" value="Peptidase_M48"/>
    <property type="match status" value="1"/>
</dbReference>
<evidence type="ECO:0000256" key="4">
    <source>
        <dbReference type="ARBA" id="ARBA00022723"/>
    </source>
</evidence>
<dbReference type="Gene3D" id="3.30.2010.10">
    <property type="entry name" value="Metalloproteases ('zincins'), catalytic domain"/>
    <property type="match status" value="1"/>
</dbReference>
<dbReference type="InterPro" id="IPR001915">
    <property type="entry name" value="Peptidase_M48"/>
</dbReference>
<proteinExistence type="inferred from homology"/>
<evidence type="ECO:0000256" key="5">
    <source>
        <dbReference type="ARBA" id="ARBA00022801"/>
    </source>
</evidence>
<dbReference type="RefSeq" id="WP_190891327.1">
    <property type="nucleotide sequence ID" value="NZ_JACWZY010000034.1"/>
</dbReference>
<keyword evidence="3" id="KW-0812">Transmembrane</keyword>
<evidence type="ECO:0000256" key="11">
    <source>
        <dbReference type="SAM" id="MobiDB-lite"/>
    </source>
</evidence>
<keyword evidence="8 10" id="KW-0482">Metalloprotease</keyword>